<evidence type="ECO:0000256" key="6">
    <source>
        <dbReference type="ARBA" id="ARBA00023242"/>
    </source>
</evidence>
<dbReference type="GO" id="GO:0006312">
    <property type="term" value="P:mitotic recombination"/>
    <property type="evidence" value="ECO:0007669"/>
    <property type="project" value="TreeGrafter"/>
</dbReference>
<dbReference type="GO" id="GO:0003697">
    <property type="term" value="F:single-stranded DNA binding"/>
    <property type="evidence" value="ECO:0007669"/>
    <property type="project" value="TreeGrafter"/>
</dbReference>
<sequence length="314" mass="35872">MTTRSYVIPDLDDDDDDHNKRESPNLFSKRIKTDDSSTINETKSSATIPSNPIQEKDSSISSVRPSSGAVPSSSSSSSLLVHSRQRGNPLLKHIRQVKWEYSDMILGGADYSMSRSSCALYLSLRYHQLNPNYIYDRLKSNKLPYQLKILLVQCDLTEPSQSLKELARLSIIYDLTLVVSWNDEESAKYLETYKIIEGKSAENLMDLQQYQSTDYLTKFIDMITQVKSINKTDAQTLLHGFGSLDKILNSSNEQLCVCPGLGQLKAQRLYQSFNQPFKRQKQKTIQINKQDKVSDDKHFHDQTHFDLSNIDEDL</sequence>
<dbReference type="InterPro" id="IPR047260">
    <property type="entry name" value="ERCC1-like_central_dom"/>
</dbReference>
<keyword evidence="4" id="KW-0238">DNA-binding</keyword>
<evidence type="ECO:0000313" key="9">
    <source>
        <dbReference type="EMBL" id="CAF0975088.1"/>
    </source>
</evidence>
<evidence type="ECO:0000256" key="4">
    <source>
        <dbReference type="ARBA" id="ARBA00023125"/>
    </source>
</evidence>
<keyword evidence="6" id="KW-0539">Nucleus</keyword>
<dbReference type="InterPro" id="IPR010994">
    <property type="entry name" value="RuvA_2-like"/>
</dbReference>
<feature type="compositionally biased region" description="Low complexity" evidence="7">
    <location>
        <begin position="61"/>
        <end position="81"/>
    </location>
</feature>
<dbReference type="GO" id="GO:0070914">
    <property type="term" value="P:UV-damage excision repair"/>
    <property type="evidence" value="ECO:0007669"/>
    <property type="project" value="TreeGrafter"/>
</dbReference>
<evidence type="ECO:0000256" key="5">
    <source>
        <dbReference type="ARBA" id="ARBA00023204"/>
    </source>
</evidence>
<organism evidence="9 10">
    <name type="scientific">Rotaria sordida</name>
    <dbReference type="NCBI Taxonomy" id="392033"/>
    <lineage>
        <taxon>Eukaryota</taxon>
        <taxon>Metazoa</taxon>
        <taxon>Spiralia</taxon>
        <taxon>Gnathifera</taxon>
        <taxon>Rotifera</taxon>
        <taxon>Eurotatoria</taxon>
        <taxon>Bdelloidea</taxon>
        <taxon>Philodinida</taxon>
        <taxon>Philodinidae</taxon>
        <taxon>Rotaria</taxon>
    </lineage>
</organism>
<comment type="similarity">
    <text evidence="2">Belongs to the ERCC1/RAD10/SWI10 family.</text>
</comment>
<evidence type="ECO:0000256" key="3">
    <source>
        <dbReference type="ARBA" id="ARBA00022763"/>
    </source>
</evidence>
<protein>
    <recommendedName>
        <fullName evidence="8">ERCC1-like central domain-containing protein</fullName>
    </recommendedName>
</protein>
<dbReference type="GO" id="GO:0006302">
    <property type="term" value="P:double-strand break repair"/>
    <property type="evidence" value="ECO:0007669"/>
    <property type="project" value="UniProtKB-ARBA"/>
</dbReference>
<dbReference type="EMBL" id="CAJNOL010000270">
    <property type="protein sequence ID" value="CAF0975088.1"/>
    <property type="molecule type" value="Genomic_DNA"/>
</dbReference>
<dbReference type="InterPro" id="IPR004579">
    <property type="entry name" value="ERCC1/RAD10/SWI10"/>
</dbReference>
<feature type="region of interest" description="Disordered" evidence="7">
    <location>
        <begin position="1"/>
        <end position="81"/>
    </location>
</feature>
<evidence type="ECO:0000313" key="10">
    <source>
        <dbReference type="Proteomes" id="UP000663870"/>
    </source>
</evidence>
<gene>
    <name evidence="9" type="ORF">JXQ802_LOCUS12875</name>
</gene>
<evidence type="ECO:0000256" key="1">
    <source>
        <dbReference type="ARBA" id="ARBA00004123"/>
    </source>
</evidence>
<keyword evidence="10" id="KW-1185">Reference proteome</keyword>
<dbReference type="GO" id="GO:0070522">
    <property type="term" value="C:ERCC4-ERCC1 complex"/>
    <property type="evidence" value="ECO:0007669"/>
    <property type="project" value="TreeGrafter"/>
</dbReference>
<dbReference type="PANTHER" id="PTHR12749">
    <property type="entry name" value="EXCISION REPAIR CROSS-COMPLEMENTING 1 ERCC1"/>
    <property type="match status" value="1"/>
</dbReference>
<evidence type="ECO:0000256" key="7">
    <source>
        <dbReference type="SAM" id="MobiDB-lite"/>
    </source>
</evidence>
<evidence type="ECO:0000259" key="8">
    <source>
        <dbReference type="Pfam" id="PF03834"/>
    </source>
</evidence>
<comment type="caution">
    <text evidence="9">The sequence shown here is derived from an EMBL/GenBank/DDBJ whole genome shotgun (WGS) entry which is preliminary data.</text>
</comment>
<dbReference type="InterPro" id="IPR011335">
    <property type="entry name" value="Restrct_endonuc-II-like"/>
</dbReference>
<dbReference type="Pfam" id="PF03834">
    <property type="entry name" value="Rad10"/>
    <property type="match status" value="1"/>
</dbReference>
<accession>A0A814ERX9</accession>
<reference evidence="9" key="1">
    <citation type="submission" date="2021-02" db="EMBL/GenBank/DDBJ databases">
        <authorList>
            <person name="Nowell W R."/>
        </authorList>
    </citation>
    <scope>NUCLEOTIDE SEQUENCE</scope>
</reference>
<dbReference type="CDD" id="cd22325">
    <property type="entry name" value="ERCC1_C-like"/>
    <property type="match status" value="1"/>
</dbReference>
<evidence type="ECO:0000256" key="2">
    <source>
        <dbReference type="ARBA" id="ARBA00008283"/>
    </source>
</evidence>
<comment type="subcellular location">
    <subcellularLocation>
        <location evidence="1">Nucleus</location>
    </subcellularLocation>
</comment>
<dbReference type="Gene3D" id="3.40.50.10130">
    <property type="match status" value="1"/>
</dbReference>
<dbReference type="FunFam" id="3.40.50.10130:FF:000001">
    <property type="entry name" value="DNA excision repair protein ERCC-1"/>
    <property type="match status" value="1"/>
</dbReference>
<proteinExistence type="inferred from homology"/>
<dbReference type="Proteomes" id="UP000663870">
    <property type="component" value="Unassembled WGS sequence"/>
</dbReference>
<keyword evidence="5" id="KW-0234">DNA repair</keyword>
<dbReference type="AlphaFoldDB" id="A0A814ERX9"/>
<dbReference type="PANTHER" id="PTHR12749:SF0">
    <property type="entry name" value="DNA EXCISION REPAIR PROTEIN ERCC-1"/>
    <property type="match status" value="1"/>
</dbReference>
<name>A0A814ERX9_9BILA</name>
<dbReference type="GO" id="GO:0003684">
    <property type="term" value="F:damaged DNA binding"/>
    <property type="evidence" value="ECO:0007669"/>
    <property type="project" value="InterPro"/>
</dbReference>
<feature type="compositionally biased region" description="Polar residues" evidence="7">
    <location>
        <begin position="36"/>
        <end position="53"/>
    </location>
</feature>
<dbReference type="Gene3D" id="1.10.150.20">
    <property type="entry name" value="5' to 3' exonuclease, C-terminal subdomain"/>
    <property type="match status" value="1"/>
</dbReference>
<dbReference type="GO" id="GO:0000110">
    <property type="term" value="C:nucleotide-excision repair factor 1 complex"/>
    <property type="evidence" value="ECO:0007669"/>
    <property type="project" value="TreeGrafter"/>
</dbReference>
<dbReference type="Pfam" id="PF14520">
    <property type="entry name" value="HHH_5"/>
    <property type="match status" value="1"/>
</dbReference>
<dbReference type="SUPFAM" id="SSF47781">
    <property type="entry name" value="RuvA domain 2-like"/>
    <property type="match status" value="1"/>
</dbReference>
<dbReference type="SUPFAM" id="SSF52980">
    <property type="entry name" value="Restriction endonuclease-like"/>
    <property type="match status" value="1"/>
</dbReference>
<feature type="domain" description="ERCC1-like central" evidence="8">
    <location>
        <begin position="79"/>
        <end position="194"/>
    </location>
</feature>
<keyword evidence="3" id="KW-0227">DNA damage</keyword>
<dbReference type="NCBIfam" id="TIGR00597">
    <property type="entry name" value="rad10"/>
    <property type="match status" value="1"/>
</dbReference>